<dbReference type="RefSeq" id="WP_043384866.1">
    <property type="nucleotide sequence ID" value="NZ_KN039949.1"/>
</dbReference>
<dbReference type="SUPFAM" id="SSF53328">
    <property type="entry name" value="Formyltransferase"/>
    <property type="match status" value="1"/>
</dbReference>
<dbReference type="EMBL" id="JNFQ01000006">
    <property type="protein sequence ID" value="KFG71533.1"/>
    <property type="molecule type" value="Genomic_DNA"/>
</dbReference>
<accession>A0A086MRL5</accession>
<reference evidence="1 2" key="1">
    <citation type="submission" date="2014-05" db="EMBL/GenBank/DDBJ databases">
        <title>Complete genome sequence of the Streptomyces mutabilis TRM45540.</title>
        <authorList>
            <person name="Luo X."/>
            <person name="Zhang L."/>
        </authorList>
    </citation>
    <scope>NUCLEOTIDE SEQUENCE [LARGE SCALE GENOMIC DNA]</scope>
    <source>
        <strain evidence="1 2">TRM45540</strain>
    </source>
</reference>
<dbReference type="AlphaFoldDB" id="A0A086MRL5"/>
<dbReference type="HOGENOM" id="CLU_2829445_0_0_11"/>
<sequence>MARYVIADCDEGAVVEQEAVRVDRVLGPEEIVAAGRDAECLALAHAAQWHVGQRVLLNGNPTVVLR</sequence>
<protein>
    <submittedName>
        <fullName evidence="1">Uncharacterized protein</fullName>
    </submittedName>
</protein>
<gene>
    <name evidence="1" type="ORF">FM21_32500</name>
</gene>
<evidence type="ECO:0000313" key="2">
    <source>
        <dbReference type="Proteomes" id="UP000029095"/>
    </source>
</evidence>
<name>A0A086MRL5_9ACTN</name>
<proteinExistence type="predicted"/>
<dbReference type="InterPro" id="IPR036477">
    <property type="entry name" value="Formyl_transf_N_sf"/>
</dbReference>
<dbReference type="InterPro" id="IPR004810">
    <property type="entry name" value="PurU"/>
</dbReference>
<dbReference type="GO" id="GO:0008864">
    <property type="term" value="F:formyltetrahydrofolate deformylase activity"/>
    <property type="evidence" value="ECO:0007669"/>
    <property type="project" value="InterPro"/>
</dbReference>
<organism evidence="1 2">
    <name type="scientific">Streptomyces mutabilis</name>
    <dbReference type="NCBI Taxonomy" id="67332"/>
    <lineage>
        <taxon>Bacteria</taxon>
        <taxon>Bacillati</taxon>
        <taxon>Actinomycetota</taxon>
        <taxon>Actinomycetes</taxon>
        <taxon>Kitasatosporales</taxon>
        <taxon>Streptomycetaceae</taxon>
        <taxon>Streptomyces</taxon>
    </lineage>
</organism>
<dbReference type="GO" id="GO:0006189">
    <property type="term" value="P:'de novo' IMP biosynthetic process"/>
    <property type="evidence" value="ECO:0007669"/>
    <property type="project" value="InterPro"/>
</dbReference>
<dbReference type="PRINTS" id="PR01575">
    <property type="entry name" value="FFH4HYDRLASE"/>
</dbReference>
<dbReference type="Proteomes" id="UP000029095">
    <property type="component" value="Unassembled WGS sequence"/>
</dbReference>
<evidence type="ECO:0000313" key="1">
    <source>
        <dbReference type="EMBL" id="KFG71533.1"/>
    </source>
</evidence>
<dbReference type="STRING" id="1915400.FM21_32500"/>
<keyword evidence="2" id="KW-1185">Reference proteome</keyword>
<comment type="caution">
    <text evidence="1">The sequence shown here is derived from an EMBL/GenBank/DDBJ whole genome shotgun (WGS) entry which is preliminary data.</text>
</comment>